<dbReference type="EMBL" id="JACVVK020000089">
    <property type="protein sequence ID" value="KAK7493833.1"/>
    <property type="molecule type" value="Genomic_DNA"/>
</dbReference>
<evidence type="ECO:0000313" key="1">
    <source>
        <dbReference type="EMBL" id="KAK7493833.1"/>
    </source>
</evidence>
<evidence type="ECO:0008006" key="3">
    <source>
        <dbReference type="Google" id="ProtNLM"/>
    </source>
</evidence>
<reference evidence="1 2" key="1">
    <citation type="journal article" date="2023" name="Sci. Data">
        <title>Genome assembly of the Korean intertidal mud-creeper Batillaria attramentaria.</title>
        <authorList>
            <person name="Patra A.K."/>
            <person name="Ho P.T."/>
            <person name="Jun S."/>
            <person name="Lee S.J."/>
            <person name="Kim Y."/>
            <person name="Won Y.J."/>
        </authorList>
    </citation>
    <scope>NUCLEOTIDE SEQUENCE [LARGE SCALE GENOMIC DNA]</scope>
    <source>
        <strain evidence="1">Wonlab-2016</strain>
    </source>
</reference>
<accession>A0ABD0L3M4</accession>
<dbReference type="Proteomes" id="UP001519460">
    <property type="component" value="Unassembled WGS sequence"/>
</dbReference>
<organism evidence="1 2">
    <name type="scientific">Batillaria attramentaria</name>
    <dbReference type="NCBI Taxonomy" id="370345"/>
    <lineage>
        <taxon>Eukaryota</taxon>
        <taxon>Metazoa</taxon>
        <taxon>Spiralia</taxon>
        <taxon>Lophotrochozoa</taxon>
        <taxon>Mollusca</taxon>
        <taxon>Gastropoda</taxon>
        <taxon>Caenogastropoda</taxon>
        <taxon>Sorbeoconcha</taxon>
        <taxon>Cerithioidea</taxon>
        <taxon>Batillariidae</taxon>
        <taxon>Batillaria</taxon>
    </lineage>
</organism>
<comment type="caution">
    <text evidence="1">The sequence shown here is derived from an EMBL/GenBank/DDBJ whole genome shotgun (WGS) entry which is preliminary data.</text>
</comment>
<evidence type="ECO:0000313" key="2">
    <source>
        <dbReference type="Proteomes" id="UP001519460"/>
    </source>
</evidence>
<sequence length="136" mass="15287">MFLADSGESSVQAPCRIYESSSARLLAEVASSCFPLGWCSTTLQSRNSKDFTDNCEGEKSHAVLSVLKTFNWNTLKMNYSGQDVAQYCTNNAAKKLQEKALEIYSYATGPMLHHEQTLETDFNRLTPVFLWQQLCV</sequence>
<name>A0ABD0L3M4_9CAEN</name>
<dbReference type="AlphaFoldDB" id="A0ABD0L3M4"/>
<protein>
    <recommendedName>
        <fullName evidence="3">Receptor ligand binding region domain-containing protein</fullName>
    </recommendedName>
</protein>
<gene>
    <name evidence="1" type="ORF">BaRGS_00014974</name>
</gene>
<keyword evidence="2" id="KW-1185">Reference proteome</keyword>
<proteinExistence type="predicted"/>